<sequence>MKITIWNEFIHENEYEAIHKIYPDGIHNCIKGFLQKEEDFSVRTATLDMPECGLSEEVLNDTDVLIWWAHCAHDKVPDKIAERVKKYVLQGMGFIPLHSAHLCKPLQLLLGTSLCLRWKHGDRELVKCISPSHPIAKGVAEGFALEHEEMYGEYFDIPKPDDVVFIGWFASGEVFRSGCTWSRGRGKIFYFQPGHEEYPIYYDSNIQRVIINAVRWAKPVNHLEKPYDCTEVK</sequence>
<organism evidence="2 3">
    <name type="scientific">Clostridium oryzae</name>
    <dbReference type="NCBI Taxonomy" id="1450648"/>
    <lineage>
        <taxon>Bacteria</taxon>
        <taxon>Bacillati</taxon>
        <taxon>Bacillota</taxon>
        <taxon>Clostridia</taxon>
        <taxon>Eubacteriales</taxon>
        <taxon>Clostridiaceae</taxon>
        <taxon>Clostridium</taxon>
    </lineage>
</organism>
<keyword evidence="3" id="KW-1185">Reference proteome</keyword>
<dbReference type="PIRSF" id="PIRSF030013">
    <property type="entry name" value="ThuA"/>
    <property type="match status" value="1"/>
</dbReference>
<dbReference type="InterPro" id="IPR029062">
    <property type="entry name" value="Class_I_gatase-like"/>
</dbReference>
<dbReference type="STRING" id="1450648.CLORY_09170"/>
<comment type="caution">
    <text evidence="2">The sequence shown here is derived from an EMBL/GenBank/DDBJ whole genome shotgun (WGS) entry which is preliminary data.</text>
</comment>
<dbReference type="RefSeq" id="WP_079422350.1">
    <property type="nucleotide sequence ID" value="NZ_MZGV01000007.1"/>
</dbReference>
<name>A0A1V4IVC0_9CLOT</name>
<dbReference type="Pfam" id="PF06283">
    <property type="entry name" value="ThuA"/>
    <property type="match status" value="1"/>
</dbReference>
<dbReference type="OrthoDB" id="252909at2"/>
<proteinExistence type="predicted"/>
<evidence type="ECO:0000259" key="1">
    <source>
        <dbReference type="Pfam" id="PF06283"/>
    </source>
</evidence>
<dbReference type="EMBL" id="MZGV01000007">
    <property type="protein sequence ID" value="OPJ63734.1"/>
    <property type="molecule type" value="Genomic_DNA"/>
</dbReference>
<dbReference type="Gene3D" id="3.40.50.880">
    <property type="match status" value="1"/>
</dbReference>
<protein>
    <submittedName>
        <fullName evidence="2">Trehalose utilization</fullName>
    </submittedName>
</protein>
<gene>
    <name evidence="2" type="ORF">CLORY_09170</name>
</gene>
<reference evidence="2 3" key="1">
    <citation type="submission" date="2017-03" db="EMBL/GenBank/DDBJ databases">
        <title>Genome sequence of Clostridium oryzae DSM 28571.</title>
        <authorList>
            <person name="Poehlein A."/>
            <person name="Daniel R."/>
        </authorList>
    </citation>
    <scope>NUCLEOTIDE SEQUENCE [LARGE SCALE GENOMIC DNA]</scope>
    <source>
        <strain evidence="2 3">DSM 28571</strain>
    </source>
</reference>
<dbReference type="SUPFAM" id="SSF52317">
    <property type="entry name" value="Class I glutamine amidotransferase-like"/>
    <property type="match status" value="1"/>
</dbReference>
<dbReference type="AlphaFoldDB" id="A0A1V4IVC0"/>
<dbReference type="InterPro" id="IPR029010">
    <property type="entry name" value="ThuA-like"/>
</dbReference>
<dbReference type="Proteomes" id="UP000190080">
    <property type="component" value="Unassembled WGS sequence"/>
</dbReference>
<feature type="domain" description="ThuA-like" evidence="1">
    <location>
        <begin position="2"/>
        <end position="217"/>
    </location>
</feature>
<evidence type="ECO:0000313" key="2">
    <source>
        <dbReference type="EMBL" id="OPJ63734.1"/>
    </source>
</evidence>
<accession>A0A1V4IVC0</accession>
<dbReference type="InterPro" id="IPR009381">
    <property type="entry name" value="Trehalose_catabolism_ThuA_prok"/>
</dbReference>
<evidence type="ECO:0000313" key="3">
    <source>
        <dbReference type="Proteomes" id="UP000190080"/>
    </source>
</evidence>